<dbReference type="EMBL" id="PDNC01000090">
    <property type="protein sequence ID" value="PGH00154.1"/>
    <property type="molecule type" value="Genomic_DNA"/>
</dbReference>
<evidence type="ECO:0000313" key="3">
    <source>
        <dbReference type="EMBL" id="PGH00154.1"/>
    </source>
</evidence>
<dbReference type="AlphaFoldDB" id="A0A2B7WLA4"/>
<evidence type="ECO:0000256" key="1">
    <source>
        <dbReference type="SAM" id="MobiDB-lite"/>
    </source>
</evidence>
<dbReference type="STRING" id="2060905.A0A2B7WLA4"/>
<dbReference type="OrthoDB" id="4739136at2759"/>
<dbReference type="Pfam" id="PF25482">
    <property type="entry name" value="DUF7905"/>
    <property type="match status" value="1"/>
</dbReference>
<accession>A0A2B7WLA4</accession>
<dbReference type="InterPro" id="IPR057227">
    <property type="entry name" value="DUF7905"/>
</dbReference>
<name>A0A2B7WLA4_9EURO</name>
<organism evidence="3 4">
    <name type="scientific">Blastomyces parvus</name>
    <dbReference type="NCBI Taxonomy" id="2060905"/>
    <lineage>
        <taxon>Eukaryota</taxon>
        <taxon>Fungi</taxon>
        <taxon>Dikarya</taxon>
        <taxon>Ascomycota</taxon>
        <taxon>Pezizomycotina</taxon>
        <taxon>Eurotiomycetes</taxon>
        <taxon>Eurotiomycetidae</taxon>
        <taxon>Onygenales</taxon>
        <taxon>Ajellomycetaceae</taxon>
        <taxon>Blastomyces</taxon>
    </lineage>
</organism>
<feature type="region of interest" description="Disordered" evidence="1">
    <location>
        <begin position="23"/>
        <end position="142"/>
    </location>
</feature>
<sequence length="681" mass="76986">MSTGFIGLCLTFSYQERLNLEDELTTPRSTNPVNDQNIGTASHQQANPNNGPLNHRGNYSAVAPKGARAAMRGGRGTPVWVRGRGANRPPRGNFDHARGSDHRQHQSAPPVDNSDGPHPNARKKEAHFAKTSRYTTAKDTRNDINEKRQLMIEQFRQKPDPSIKFPETMLFLWPDDDLPLEMTLGKDLEALDPIRAEFGYYIYLYDESPDGHKYIRVDGDDHGKIIEVVQRLRAKWAHLLTETSVKTKLYLIQPPRVDLLKAEVGLMKCRQPGSQNIQASPILDEAGRDDSGLGRRDLLRDKNEQCMRNAVEQSLHGLRFLAGHVRMRINFGKFVLENYRVPPNSKERYSFEEFRSMLLCTETKGRLIPGLDFKCAGGDLITRCLQASDLLAPLDPQIESLENNKPHYAVNIEFEGANNALLRLEVEFESSRHQPGLFEISHRRWLKPQSDDGLGEKRPPLQIGIIDFERSDWQLEIKALDFQEQSNIEQSLKSFDHSIQFKRGPADGLRGTAVQRVTFSDIASVSKITEKSALRYCLKGTKYVFELARYDTYHRVIHPGPPYTGDCNKMNQTAETTWGASIFRQEWDNMLGQNGNFRVGQTADWSTSLNTFFPCLSDEDSTDVNAGFHQFIRLVNKVAKLLTPERDSDVVEGVGTTPCGNIKPVTKRNAPKKSWARVAGS</sequence>
<evidence type="ECO:0000259" key="2">
    <source>
        <dbReference type="Pfam" id="PF25482"/>
    </source>
</evidence>
<keyword evidence="4" id="KW-1185">Reference proteome</keyword>
<proteinExistence type="predicted"/>
<comment type="caution">
    <text evidence="3">The sequence shown here is derived from an EMBL/GenBank/DDBJ whole genome shotgun (WGS) entry which is preliminary data.</text>
</comment>
<feature type="compositionally biased region" description="Polar residues" evidence="1">
    <location>
        <begin position="26"/>
        <end position="52"/>
    </location>
</feature>
<reference evidence="3 4" key="1">
    <citation type="submission" date="2017-10" db="EMBL/GenBank/DDBJ databases">
        <title>Comparative genomics in systemic dimorphic fungi from Ajellomycetaceae.</title>
        <authorList>
            <person name="Munoz J.F."/>
            <person name="Mcewen J.G."/>
            <person name="Clay O.K."/>
            <person name="Cuomo C.A."/>
        </authorList>
    </citation>
    <scope>NUCLEOTIDE SEQUENCE [LARGE SCALE GENOMIC DNA]</scope>
    <source>
        <strain evidence="3 4">UAMH130</strain>
    </source>
</reference>
<feature type="domain" description="DUF7905" evidence="2">
    <location>
        <begin position="295"/>
        <end position="615"/>
    </location>
</feature>
<protein>
    <recommendedName>
        <fullName evidence="2">DUF7905 domain-containing protein</fullName>
    </recommendedName>
</protein>
<dbReference type="Proteomes" id="UP000224080">
    <property type="component" value="Unassembled WGS sequence"/>
</dbReference>
<evidence type="ECO:0000313" key="4">
    <source>
        <dbReference type="Proteomes" id="UP000224080"/>
    </source>
</evidence>
<feature type="compositionally biased region" description="Low complexity" evidence="1">
    <location>
        <begin position="82"/>
        <end position="92"/>
    </location>
</feature>
<feature type="compositionally biased region" description="Basic and acidic residues" evidence="1">
    <location>
        <begin position="93"/>
        <end position="104"/>
    </location>
</feature>
<gene>
    <name evidence="3" type="ORF">GX51_05967</name>
</gene>